<dbReference type="Proteomes" id="UP001597374">
    <property type="component" value="Unassembled WGS sequence"/>
</dbReference>
<organism evidence="1 2">
    <name type="scientific">Pontibacter ruber</name>
    <dbReference type="NCBI Taxonomy" id="1343895"/>
    <lineage>
        <taxon>Bacteria</taxon>
        <taxon>Pseudomonadati</taxon>
        <taxon>Bacteroidota</taxon>
        <taxon>Cytophagia</taxon>
        <taxon>Cytophagales</taxon>
        <taxon>Hymenobacteraceae</taxon>
        <taxon>Pontibacter</taxon>
    </lineage>
</organism>
<proteinExistence type="predicted"/>
<dbReference type="EMBL" id="JBHUIM010000002">
    <property type="protein sequence ID" value="MFD2247292.1"/>
    <property type="molecule type" value="Genomic_DNA"/>
</dbReference>
<evidence type="ECO:0000313" key="2">
    <source>
        <dbReference type="Proteomes" id="UP001597374"/>
    </source>
</evidence>
<keyword evidence="2" id="KW-1185">Reference proteome</keyword>
<reference evidence="2" key="1">
    <citation type="journal article" date="2019" name="Int. J. Syst. Evol. Microbiol.">
        <title>The Global Catalogue of Microorganisms (GCM) 10K type strain sequencing project: providing services to taxonomists for standard genome sequencing and annotation.</title>
        <authorList>
            <consortium name="The Broad Institute Genomics Platform"/>
            <consortium name="The Broad Institute Genome Sequencing Center for Infectious Disease"/>
            <person name="Wu L."/>
            <person name="Ma J."/>
        </authorList>
    </citation>
    <scope>NUCLEOTIDE SEQUENCE [LARGE SCALE GENOMIC DNA]</scope>
    <source>
        <strain evidence="2">CGMCC 4.1782</strain>
    </source>
</reference>
<dbReference type="RefSeq" id="WP_250430225.1">
    <property type="nucleotide sequence ID" value="NZ_JALPRR010000003.1"/>
</dbReference>
<protein>
    <submittedName>
        <fullName evidence="1">Uncharacterized protein</fullName>
    </submittedName>
</protein>
<evidence type="ECO:0000313" key="1">
    <source>
        <dbReference type="EMBL" id="MFD2247292.1"/>
    </source>
</evidence>
<name>A0ABW5CY51_9BACT</name>
<comment type="caution">
    <text evidence="1">The sequence shown here is derived from an EMBL/GenBank/DDBJ whole genome shotgun (WGS) entry which is preliminary data.</text>
</comment>
<gene>
    <name evidence="1" type="ORF">ACFSKP_13585</name>
</gene>
<accession>A0ABW5CY51</accession>
<sequence>MLDTQALTIDPFIELGFVKVQSWLWTNKKYNLVIERYGDFSGTIFRGIKPYYLSYMNNAATLVNGQEIIAGSKEEVAKVARDIIEAHGKK</sequence>